<evidence type="ECO:0000259" key="1">
    <source>
        <dbReference type="Pfam" id="PF00717"/>
    </source>
</evidence>
<dbReference type="EMBL" id="CP060028">
    <property type="protein sequence ID" value="QND80965.1"/>
    <property type="molecule type" value="Genomic_DNA"/>
</dbReference>
<name>A0ABX6RCH2_PSEMX</name>
<organism evidence="2 3">
    <name type="scientific">Pseudoxanthomonas mexicana</name>
    <dbReference type="NCBI Taxonomy" id="128785"/>
    <lineage>
        <taxon>Bacteria</taxon>
        <taxon>Pseudomonadati</taxon>
        <taxon>Pseudomonadota</taxon>
        <taxon>Gammaproteobacteria</taxon>
        <taxon>Lysobacterales</taxon>
        <taxon>Lysobacteraceae</taxon>
        <taxon>Pseudoxanthomonas</taxon>
    </lineage>
</organism>
<evidence type="ECO:0000313" key="2">
    <source>
        <dbReference type="EMBL" id="QND80965.1"/>
    </source>
</evidence>
<dbReference type="InterPro" id="IPR036286">
    <property type="entry name" value="LexA/Signal_pep-like_sf"/>
</dbReference>
<dbReference type="Gene3D" id="2.10.109.10">
    <property type="entry name" value="Umud Fragment, subunit A"/>
    <property type="match status" value="1"/>
</dbReference>
<dbReference type="RefSeq" id="WP_185896130.1">
    <property type="nucleotide sequence ID" value="NZ_CP060028.1"/>
</dbReference>
<accession>A0ABX6RCH2</accession>
<protein>
    <submittedName>
        <fullName evidence="2">Translesion error-prone DNA polymerase V autoproteolytic subunit</fullName>
        <ecNumber evidence="2">2.7.7.7</ecNumber>
    </submittedName>
</protein>
<keyword evidence="2" id="KW-0808">Transferase</keyword>
<dbReference type="EC" id="2.7.7.7" evidence="2"/>
<dbReference type="PANTHER" id="PTHR33516:SF2">
    <property type="entry name" value="LEXA REPRESSOR-RELATED"/>
    <property type="match status" value="1"/>
</dbReference>
<dbReference type="Pfam" id="PF00717">
    <property type="entry name" value="Peptidase_S24"/>
    <property type="match status" value="1"/>
</dbReference>
<dbReference type="GO" id="GO:0003887">
    <property type="term" value="F:DNA-directed DNA polymerase activity"/>
    <property type="evidence" value="ECO:0007669"/>
    <property type="project" value="UniProtKB-EC"/>
</dbReference>
<dbReference type="InterPro" id="IPR015927">
    <property type="entry name" value="Peptidase_S24_S26A/B/C"/>
</dbReference>
<dbReference type="CDD" id="cd06529">
    <property type="entry name" value="S24_LexA-like"/>
    <property type="match status" value="1"/>
</dbReference>
<keyword evidence="2" id="KW-0548">Nucleotidyltransferase</keyword>
<sequence length="155" mass="17242">MLDTLLPPGYLGAAPHHPPAMYLPLLPVRATCGFPSPAEDFYGNQDVLDINQRVVRNPVATFFVEADTGTSMVEFGIFPGDTLVVDRSLHAKHGDIVMVNWEGGFTVKQLRLRAGRYELHSGNPAHLLPPVVVPEEVELDVWGVVTWSFRKQVRR</sequence>
<evidence type="ECO:0000313" key="3">
    <source>
        <dbReference type="Proteomes" id="UP000515506"/>
    </source>
</evidence>
<gene>
    <name evidence="2" type="primary">umuD</name>
    <name evidence="2" type="ORF">H4W19_03995</name>
</gene>
<dbReference type="PANTHER" id="PTHR33516">
    <property type="entry name" value="LEXA REPRESSOR"/>
    <property type="match status" value="1"/>
</dbReference>
<proteinExistence type="predicted"/>
<dbReference type="SUPFAM" id="SSF51306">
    <property type="entry name" value="LexA/Signal peptidase"/>
    <property type="match status" value="1"/>
</dbReference>
<dbReference type="InterPro" id="IPR050077">
    <property type="entry name" value="LexA_repressor"/>
</dbReference>
<dbReference type="NCBIfam" id="NF007621">
    <property type="entry name" value="PRK10276.1"/>
    <property type="match status" value="1"/>
</dbReference>
<dbReference type="Proteomes" id="UP000515506">
    <property type="component" value="Chromosome"/>
</dbReference>
<dbReference type="InterPro" id="IPR039418">
    <property type="entry name" value="LexA-like"/>
</dbReference>
<feature type="domain" description="Peptidase S24/S26A/S26B/S26C" evidence="1">
    <location>
        <begin position="24"/>
        <end position="145"/>
    </location>
</feature>
<reference evidence="2 3" key="1">
    <citation type="submission" date="2020-08" db="EMBL/GenBank/DDBJ databases">
        <title>Streptomycin resistant and MDR strain, P. mexicana.</title>
        <authorList>
            <person name="Ganesh-kumar S."/>
            <person name="Zhe T."/>
            <person name="Yu Z."/>
            <person name="Min Y."/>
        </authorList>
    </citation>
    <scope>NUCLEOTIDE SEQUENCE [LARGE SCALE GENOMIC DNA]</scope>
    <source>
        <strain evidence="2 3">GTZY</strain>
    </source>
</reference>
<keyword evidence="3" id="KW-1185">Reference proteome</keyword>